<accession>A0A1W2BAY7</accession>
<proteinExistence type="predicted"/>
<dbReference type="Pfam" id="PF08757">
    <property type="entry name" value="CotH"/>
    <property type="match status" value="2"/>
</dbReference>
<dbReference type="EMBL" id="FWXW01000005">
    <property type="protein sequence ID" value="SMC70079.1"/>
    <property type="molecule type" value="Genomic_DNA"/>
</dbReference>
<feature type="compositionally biased region" description="Gly residues" evidence="1">
    <location>
        <begin position="544"/>
        <end position="557"/>
    </location>
</feature>
<feature type="region of interest" description="Disordered" evidence="1">
    <location>
        <begin position="544"/>
        <end position="587"/>
    </location>
</feature>
<gene>
    <name evidence="3" type="ORF">SAMN02745168_2114</name>
</gene>
<name>A0A1W2BAY7_9FIRM</name>
<keyword evidence="4" id="KW-1185">Reference proteome</keyword>
<dbReference type="AlphaFoldDB" id="A0A1W2BAY7"/>
<evidence type="ECO:0000313" key="3">
    <source>
        <dbReference type="EMBL" id="SMC70079.1"/>
    </source>
</evidence>
<reference evidence="3 4" key="1">
    <citation type="submission" date="2017-04" db="EMBL/GenBank/DDBJ databases">
        <authorList>
            <person name="Afonso C.L."/>
            <person name="Miller P.J."/>
            <person name="Scott M.A."/>
            <person name="Spackman E."/>
            <person name="Goraichik I."/>
            <person name="Dimitrov K.M."/>
            <person name="Suarez D.L."/>
            <person name="Swayne D.E."/>
        </authorList>
    </citation>
    <scope>NUCLEOTIDE SEQUENCE [LARGE SCALE GENOMIC DNA]</scope>
    <source>
        <strain evidence="3 4">DSM 12816</strain>
    </source>
</reference>
<feature type="signal peptide" evidence="2">
    <location>
        <begin position="1"/>
        <end position="27"/>
    </location>
</feature>
<dbReference type="PROSITE" id="PS51257">
    <property type="entry name" value="PROKAR_LIPOPROTEIN"/>
    <property type="match status" value="1"/>
</dbReference>
<dbReference type="InterPro" id="IPR014867">
    <property type="entry name" value="Spore_coat_CotH_CotH2/3/7"/>
</dbReference>
<evidence type="ECO:0000256" key="2">
    <source>
        <dbReference type="SAM" id="SignalP"/>
    </source>
</evidence>
<feature type="region of interest" description="Disordered" evidence="1">
    <location>
        <begin position="211"/>
        <end position="288"/>
    </location>
</feature>
<keyword evidence="2" id="KW-0732">Signal</keyword>
<organism evidence="3 4">
    <name type="scientific">Papillibacter cinnamivorans DSM 12816</name>
    <dbReference type="NCBI Taxonomy" id="1122930"/>
    <lineage>
        <taxon>Bacteria</taxon>
        <taxon>Bacillati</taxon>
        <taxon>Bacillota</taxon>
        <taxon>Clostridia</taxon>
        <taxon>Eubacteriales</taxon>
        <taxon>Oscillospiraceae</taxon>
        <taxon>Papillibacter</taxon>
    </lineage>
</organism>
<sequence length="587" mass="60956">MKRRVLSFLTAIAVLAGLAGCSSGSSGGQATAAASGEGDYETEIFGKDVITVNITASQEDWDSLMENAVSKPYISADVEINGVTFKDVGIKTKGNTTLTQVAASGSDRFSLKLNFDKYAEGQNCYGLDTLDLNNIYGDSTYLKEYMSYALLNYMEVPSSLCTFADISVNGEHYGLFLAVEDVDESFLERNYGENYTGKAYKPESLDMDDNAQGAAQAADGEDVTAAVTPAAAEQPAAPSGNAVPQPSGDGAVMPSDMPRTSDNANGGGPGMSGGAPGGNGQNFGGGGTSSMDGGALGVNLVYTDDELSSYSNIFDNAITDVTEEDENQLIASLKGIGEGEDLEKYINVDEVLRYAATNVFLVNLDSYLSNMGHNYCLYEDNGQLSMIPWDYNLSFGTYNSSGASDAVNYAVDTVFSGVTADERPIIGKLLENDEYLAKYHEYLSQLAEYVTSGKFAEKVDAVSEVIDSYVKDDDTSFEGYDAYTAGVEELKTFASLRAQSVAGQLDGSIPSTLEAQSGSEALVDASGLDMSALGTIGNTGGGQAGNGGFGGGGGIAPSGGNQTPPSGGAPGGNQGSESLSQQGAASS</sequence>
<feature type="compositionally biased region" description="Polar residues" evidence="1">
    <location>
        <begin position="575"/>
        <end position="587"/>
    </location>
</feature>
<dbReference type="STRING" id="1122930.SAMN02745168_2114"/>
<feature type="chain" id="PRO_5039581144" evidence="2">
    <location>
        <begin position="28"/>
        <end position="587"/>
    </location>
</feature>
<evidence type="ECO:0000313" key="4">
    <source>
        <dbReference type="Proteomes" id="UP000192790"/>
    </source>
</evidence>
<dbReference type="PANTHER" id="PTHR40050">
    <property type="entry name" value="INNER SPORE COAT PROTEIN H"/>
    <property type="match status" value="1"/>
</dbReference>
<evidence type="ECO:0000256" key="1">
    <source>
        <dbReference type="SAM" id="MobiDB-lite"/>
    </source>
</evidence>
<dbReference type="Proteomes" id="UP000192790">
    <property type="component" value="Unassembled WGS sequence"/>
</dbReference>
<feature type="compositionally biased region" description="Gly residues" evidence="1">
    <location>
        <begin position="265"/>
        <end position="288"/>
    </location>
</feature>
<protein>
    <submittedName>
        <fullName evidence="3">CotH protein</fullName>
    </submittedName>
</protein>
<dbReference type="PANTHER" id="PTHR40050:SF1">
    <property type="entry name" value="INNER SPORE COAT PROTEIN H"/>
    <property type="match status" value="1"/>
</dbReference>
<feature type="compositionally biased region" description="Low complexity" evidence="1">
    <location>
        <begin position="225"/>
        <end position="242"/>
    </location>
</feature>